<evidence type="ECO:0000256" key="1">
    <source>
        <dbReference type="SAM" id="MobiDB-lite"/>
    </source>
</evidence>
<protein>
    <submittedName>
        <fullName evidence="2">Uncharacterized protein</fullName>
    </submittedName>
</protein>
<evidence type="ECO:0000313" key="2">
    <source>
        <dbReference type="EMBL" id="EOA97227.1"/>
    </source>
</evidence>
<dbReference type="EMBL" id="KB743740">
    <property type="protein sequence ID" value="EOA97227.1"/>
    <property type="molecule type" value="Genomic_DNA"/>
</dbReference>
<feature type="region of interest" description="Disordered" evidence="1">
    <location>
        <begin position="107"/>
        <end position="143"/>
    </location>
</feature>
<dbReference type="AlphaFoldDB" id="R0LAB2"/>
<dbReference type="Proteomes" id="UP000296049">
    <property type="component" value="Unassembled WGS sequence"/>
</dbReference>
<name>R0LAB2_ANAPL</name>
<sequence>MTSHTRLAVNPGHPSTSHNFQSTFHNTESRNAMSSMRGNRLGFIKGAQVNTAPGRYRKPSGIGQLNAVHMIKGAQELTQMKHGFGDDLLSGRAMEDLMLPGRKNSVMMQTGRKSKRRAQEWTDSPGLTRYTKRERPALTSSSTSPKCALMLGDPLALQFHMLYSCGGNHFSPPAIWVSTGVKMCAAVSLTKTRIASRVIRKDLACNLEKSHPVEHRAKGMDEAPHATHLCDGVSMIISNTTGGQQAERLTSFSPRTEFVRVSFIDEGTERGPERTVLCPLPTPPWVTRAAQPAPDVQTPTQPHGSAALLLQKRSELGEICSHSAAQGAPPPACPAPILLVLKATRMSPKGTSLEHSGRGAYTKVGSVPQLTAWLSEWQTQTLGCKSPAKQAGEEASASREAFRPATHCTLEGARCQSPTVPSAMLLVESKKCSHVCLSLEQQCGFEAQVLLSSTSRTLVSVTTPPQLQGACSVCPQLRKGHGDSPLGTPISLSRRHCSSTPSCLLHGFHHLMLQGCSGLTDCVTRRDTKSHKQGTKWDVAGPATPSPGDQEMPHFVPLHSRYWQRDFENELPSVPLGLRHLTLYHREEAASRCIIARAAPGAPYSFTTQPCPSAMEKKVCLRLSQSLPKQGYHASAWYFAGKRCPPSDVSWHYYDRLCKSGYREKAATLLVENMQE</sequence>
<accession>R0LAB2</accession>
<keyword evidence="3" id="KW-1185">Reference proteome</keyword>
<reference evidence="3" key="1">
    <citation type="journal article" date="2013" name="Nat. Genet.">
        <title>The duck genome and transcriptome provide insight into an avian influenza virus reservoir species.</title>
        <authorList>
            <person name="Huang Y."/>
            <person name="Li Y."/>
            <person name="Burt D.W."/>
            <person name="Chen H."/>
            <person name="Zhang Y."/>
            <person name="Qian W."/>
            <person name="Kim H."/>
            <person name="Gan S."/>
            <person name="Zhao Y."/>
            <person name="Li J."/>
            <person name="Yi K."/>
            <person name="Feng H."/>
            <person name="Zhu P."/>
            <person name="Li B."/>
            <person name="Liu Q."/>
            <person name="Fairley S."/>
            <person name="Magor K.E."/>
            <person name="Du Z."/>
            <person name="Hu X."/>
            <person name="Goodman L."/>
            <person name="Tafer H."/>
            <person name="Vignal A."/>
            <person name="Lee T."/>
            <person name="Kim K.W."/>
            <person name="Sheng Z."/>
            <person name="An Y."/>
            <person name="Searle S."/>
            <person name="Herrero J."/>
            <person name="Groenen M.A."/>
            <person name="Crooijmans R.P."/>
            <person name="Faraut T."/>
            <person name="Cai Q."/>
            <person name="Webster R.G."/>
            <person name="Aldridge J.R."/>
            <person name="Warren W.C."/>
            <person name="Bartschat S."/>
            <person name="Kehr S."/>
            <person name="Marz M."/>
            <person name="Stadler P.F."/>
            <person name="Smith J."/>
            <person name="Kraus R.H."/>
            <person name="Zhao Y."/>
            <person name="Ren L."/>
            <person name="Fei J."/>
            <person name="Morisson M."/>
            <person name="Kaiser P."/>
            <person name="Griffin D.K."/>
            <person name="Rao M."/>
            <person name="Pitel F."/>
            <person name="Wang J."/>
            <person name="Li N."/>
        </authorList>
    </citation>
    <scope>NUCLEOTIDE SEQUENCE [LARGE SCALE GENOMIC DNA]</scope>
</reference>
<feature type="compositionally biased region" description="Polar residues" evidence="1">
    <location>
        <begin position="13"/>
        <end position="23"/>
    </location>
</feature>
<gene>
    <name evidence="2" type="ORF">Anapl_05047</name>
</gene>
<feature type="region of interest" description="Disordered" evidence="1">
    <location>
        <begin position="1"/>
        <end position="23"/>
    </location>
</feature>
<proteinExistence type="predicted"/>
<feature type="region of interest" description="Disordered" evidence="1">
    <location>
        <begin position="531"/>
        <end position="550"/>
    </location>
</feature>
<organism evidence="2 3">
    <name type="scientific">Anas platyrhynchos</name>
    <name type="common">Mallard</name>
    <name type="synonym">Anas boschas</name>
    <dbReference type="NCBI Taxonomy" id="8839"/>
    <lineage>
        <taxon>Eukaryota</taxon>
        <taxon>Metazoa</taxon>
        <taxon>Chordata</taxon>
        <taxon>Craniata</taxon>
        <taxon>Vertebrata</taxon>
        <taxon>Euteleostomi</taxon>
        <taxon>Archelosauria</taxon>
        <taxon>Archosauria</taxon>
        <taxon>Dinosauria</taxon>
        <taxon>Saurischia</taxon>
        <taxon>Theropoda</taxon>
        <taxon>Coelurosauria</taxon>
        <taxon>Aves</taxon>
        <taxon>Neognathae</taxon>
        <taxon>Galloanserae</taxon>
        <taxon>Anseriformes</taxon>
        <taxon>Anatidae</taxon>
        <taxon>Anatinae</taxon>
        <taxon>Anas</taxon>
    </lineage>
</organism>
<evidence type="ECO:0000313" key="3">
    <source>
        <dbReference type="Proteomes" id="UP000296049"/>
    </source>
</evidence>